<feature type="transmembrane region" description="Helical" evidence="1">
    <location>
        <begin position="63"/>
        <end position="82"/>
    </location>
</feature>
<keyword evidence="3" id="KW-1185">Reference proteome</keyword>
<reference evidence="2 3" key="1">
    <citation type="submission" date="2019-11" db="EMBL/GenBank/DDBJ databases">
        <title>Metabolism of dissolved organic matter in forest soils.</title>
        <authorList>
            <person name="Cyle K.T."/>
            <person name="Wilhelm R.C."/>
            <person name="Martinez C.E."/>
        </authorList>
    </citation>
    <scope>NUCLEOTIDE SEQUENCE [LARGE SCALE GENOMIC DNA]</scope>
    <source>
        <strain evidence="2 3">5N</strain>
    </source>
</reference>
<dbReference type="Proteomes" id="UP000655523">
    <property type="component" value="Unassembled WGS sequence"/>
</dbReference>
<evidence type="ECO:0000313" key="2">
    <source>
        <dbReference type="EMBL" id="NPT59587.1"/>
    </source>
</evidence>
<keyword evidence="1" id="KW-0472">Membrane</keyword>
<feature type="transmembrane region" description="Helical" evidence="1">
    <location>
        <begin position="102"/>
        <end position="120"/>
    </location>
</feature>
<keyword evidence="1" id="KW-1133">Transmembrane helix</keyword>
<dbReference type="EMBL" id="WOEZ01000195">
    <property type="protein sequence ID" value="NPT59587.1"/>
    <property type="molecule type" value="Genomic_DNA"/>
</dbReference>
<sequence>MRIKDIERRSFYLRLIYALCLCGATWTHLQVALVHGLSWDYGGAAPMTRIYWTSLLFIDPLTALLLLLIPGAGLILCVAVIVTDVVHNSWFALHHPIRMDLYLSQIVFLLFVAFTVRTAWRGAASRSAALRAFD</sequence>
<dbReference type="AlphaFoldDB" id="A0A972NV90"/>
<evidence type="ECO:0000256" key="1">
    <source>
        <dbReference type="SAM" id="Phobius"/>
    </source>
</evidence>
<feature type="transmembrane region" description="Helical" evidence="1">
    <location>
        <begin position="12"/>
        <end position="29"/>
    </location>
</feature>
<accession>A0A972NV90</accession>
<gene>
    <name evidence="2" type="ORF">GNZ13_34795</name>
</gene>
<dbReference type="RefSeq" id="WP_172173021.1">
    <property type="nucleotide sequence ID" value="NZ_WOEZ01000195.1"/>
</dbReference>
<comment type="caution">
    <text evidence="2">The sequence shown here is derived from an EMBL/GenBank/DDBJ whole genome shotgun (WGS) entry which is preliminary data.</text>
</comment>
<evidence type="ECO:0008006" key="4">
    <source>
        <dbReference type="Google" id="ProtNLM"/>
    </source>
</evidence>
<keyword evidence="1" id="KW-0812">Transmembrane</keyword>
<proteinExistence type="predicted"/>
<name>A0A972NV90_9BURK</name>
<evidence type="ECO:0000313" key="3">
    <source>
        <dbReference type="Proteomes" id="UP000655523"/>
    </source>
</evidence>
<protein>
    <recommendedName>
        <fullName evidence="4">DoxX family protein</fullName>
    </recommendedName>
</protein>
<organism evidence="2 3">
    <name type="scientific">Paraburkholderia elongata</name>
    <dbReference type="NCBI Taxonomy" id="2675747"/>
    <lineage>
        <taxon>Bacteria</taxon>
        <taxon>Pseudomonadati</taxon>
        <taxon>Pseudomonadota</taxon>
        <taxon>Betaproteobacteria</taxon>
        <taxon>Burkholderiales</taxon>
        <taxon>Burkholderiaceae</taxon>
        <taxon>Paraburkholderia</taxon>
    </lineage>
</organism>